<keyword evidence="6 10" id="KW-0184">Conjugation</keyword>
<feature type="region of interest" description="Disordered" evidence="11">
    <location>
        <begin position="1134"/>
        <end position="1155"/>
    </location>
</feature>
<evidence type="ECO:0000256" key="8">
    <source>
        <dbReference type="ARBA" id="ARBA00023136"/>
    </source>
</evidence>
<evidence type="ECO:0000256" key="6">
    <source>
        <dbReference type="ARBA" id="ARBA00022971"/>
    </source>
</evidence>
<dbReference type="PANTHER" id="PTHR31030:SF1">
    <property type="entry name" value="PLASMA MEMBRANE FUSION PROTEIN PRM1"/>
    <property type="match status" value="1"/>
</dbReference>
<sequence length="1155" mass="127458">MSDDTYLRPPRPNFVNPDHVIPLSPPPRPPFARYHTASTLPSTPHTPFPPSEKTPPPPPPSESTGLTPFLGLSPRLILATLSPALLPLILTIAHLIQTRSSTASLAASLKSSILSACDGLAQGAASIQMLPRYLAMQTNDEVVRATQASILAIGAGLIDCVTIIETVVGFIVDTYRSMLLCTIQLAIQGTLEVVIGAVQVISDNITSTMNSVRTGIQNDIASANSAIQTAVTKLNSVSSYLGVTISVPEFSIPSLSALENVTIPTSFEDSLIKLNSSIPSLDTLRDKMTALLDTPFEALKTSINASRIEMAASFNSSILPVPSLQSLSAQDSKSLSDSLCNGLDTSLIDDTANALHKLSSVAIGLMFLLLFLAWAALCVWEWHRWKVMKDTVDAVQQQWDRGQRNAWRMVAVVEHPVLDKYSSRVLDRFFHTERTKNNLRWFASYLAHPTNLTLLFISLLGLIALSFQLLALDAIKTHAQENANATVTASTNALITKLNAAAQNSSLGYANQFNTAVNVYEARINEELFGSWINTTAVTLNSTLVEFYNEIESILNSTFGGTILYNPINTFVYCILGSKITNLEQGLTWVSQHAQVVLPTLPTNVLMVSNSSMNELVSPITSAAVGSSSPSSSNSSNTGAVGSLIDHFESALRVERNFYAILLGVYVALFLIGLFVVLWHSGLQDRYVSWRGKEQTSDVNKSQWRWTGGNPIAEQYNEDKIFRGNTPPIPQIMEIDPSGSRRPAQGRKTTFGSITSLAAPGQAFLKMTGWRNSSNIPKEFNDDKIRLQHGSSEIYNSSSKPIQTSNMMRQDDLESPPPFWVNKFYRAVETAKSMFPTRGMKHGAALDRNVSQRTERSFGINPVTPRENHHYQGNEEEGVGEGEGPFADEEYGRWSMIDPISIRKIESETSSGNHSDSRYPLDARPNLSNPFISSSSQSLQQQLNTKSKSVYPRPMSRAPTLYEGMSIPRTIIPGSYDLPPLPEKDVPNTSTTQHSQSRYDQPRTFDRIDDRNKESKGFGGKHDSIDQLDSPELDWEAEEELYRSWEEDHSSHSHSSNLPQNQEHRYPQDGKNVYLGKVGEKERERERVRSRETVVSPTSSDKSWFSEPTVENASRVQTGTAALAAVFAGLQRRQADKEREGVREERGNPFVTPFD</sequence>
<evidence type="ECO:0000256" key="4">
    <source>
        <dbReference type="ARBA" id="ARBA00022475"/>
    </source>
</evidence>
<keyword evidence="9" id="KW-0325">Glycoprotein</keyword>
<dbReference type="OrthoDB" id="10248838at2759"/>
<feature type="region of interest" description="Disordered" evidence="11">
    <location>
        <begin position="859"/>
        <end position="889"/>
    </location>
</feature>
<keyword evidence="8 10" id="KW-0472">Membrane</keyword>
<feature type="transmembrane region" description="Helical" evidence="10">
    <location>
        <begin position="658"/>
        <end position="679"/>
    </location>
</feature>
<comment type="caution">
    <text evidence="10">Lacks conserved residue(s) required for the propagation of feature annotation.</text>
</comment>
<comment type="subcellular location">
    <subcellularLocation>
        <location evidence="2 10">Cell membrane</location>
        <topology evidence="2 10">Multi-pass membrane protein</topology>
    </subcellularLocation>
</comment>
<dbReference type="GO" id="GO:0005886">
    <property type="term" value="C:plasma membrane"/>
    <property type="evidence" value="ECO:0007669"/>
    <property type="project" value="UniProtKB-SubCell"/>
</dbReference>
<dbReference type="AlphaFoldDB" id="A0A4Q1BFQ5"/>
<feature type="compositionally biased region" description="Low complexity" evidence="11">
    <location>
        <begin position="933"/>
        <end position="943"/>
    </location>
</feature>
<dbReference type="InterPro" id="IPR026777">
    <property type="entry name" value="PRM1"/>
</dbReference>
<dbReference type="InParanoid" id="A0A4Q1BFQ5"/>
<feature type="transmembrane region" description="Helical" evidence="10">
    <location>
        <begin position="452"/>
        <end position="472"/>
    </location>
</feature>
<reference evidence="12 13" key="1">
    <citation type="submission" date="2016-06" db="EMBL/GenBank/DDBJ databases">
        <title>Evolution of pathogenesis and genome organization in the Tremellales.</title>
        <authorList>
            <person name="Cuomo C."/>
            <person name="Litvintseva A."/>
            <person name="Heitman J."/>
            <person name="Chen Y."/>
            <person name="Sun S."/>
            <person name="Springer D."/>
            <person name="Dromer F."/>
            <person name="Young S."/>
            <person name="Zeng Q."/>
            <person name="Chapman S."/>
            <person name="Gujja S."/>
            <person name="Saif S."/>
            <person name="Birren B."/>
        </authorList>
    </citation>
    <scope>NUCLEOTIDE SEQUENCE [LARGE SCALE GENOMIC DNA]</scope>
    <source>
        <strain evidence="12 13">ATCC 28783</strain>
    </source>
</reference>
<evidence type="ECO:0000256" key="10">
    <source>
        <dbReference type="RuleBase" id="RU366035"/>
    </source>
</evidence>
<dbReference type="EMBL" id="SDIL01000154">
    <property type="protein sequence ID" value="RXK35163.1"/>
    <property type="molecule type" value="Genomic_DNA"/>
</dbReference>
<feature type="compositionally biased region" description="Basic and acidic residues" evidence="11">
    <location>
        <begin position="1134"/>
        <end position="1147"/>
    </location>
</feature>
<evidence type="ECO:0000256" key="3">
    <source>
        <dbReference type="ARBA" id="ARBA00010780"/>
    </source>
</evidence>
<evidence type="ECO:0000313" key="12">
    <source>
        <dbReference type="EMBL" id="RXK35163.1"/>
    </source>
</evidence>
<feature type="compositionally biased region" description="Basic and acidic residues" evidence="11">
    <location>
        <begin position="1040"/>
        <end position="1051"/>
    </location>
</feature>
<organism evidence="12 13">
    <name type="scientific">Tremella mesenterica</name>
    <name type="common">Jelly fungus</name>
    <dbReference type="NCBI Taxonomy" id="5217"/>
    <lineage>
        <taxon>Eukaryota</taxon>
        <taxon>Fungi</taxon>
        <taxon>Dikarya</taxon>
        <taxon>Basidiomycota</taxon>
        <taxon>Agaricomycotina</taxon>
        <taxon>Tremellomycetes</taxon>
        <taxon>Tremellales</taxon>
        <taxon>Tremellaceae</taxon>
        <taxon>Tremella</taxon>
    </lineage>
</organism>
<keyword evidence="7 10" id="KW-1133">Transmembrane helix</keyword>
<comment type="similarity">
    <text evidence="3 10">Belongs to the PRM1 family.</text>
</comment>
<dbReference type="GO" id="GO:0032220">
    <property type="term" value="P:plasma membrane fusion involved in cytogamy"/>
    <property type="evidence" value="ECO:0007669"/>
    <property type="project" value="TreeGrafter"/>
</dbReference>
<keyword evidence="4 10" id="KW-1003">Cell membrane</keyword>
<keyword evidence="5 10" id="KW-0812">Transmembrane</keyword>
<feature type="region of interest" description="Disordered" evidence="11">
    <location>
        <begin position="905"/>
        <end position="1109"/>
    </location>
</feature>
<keyword evidence="13" id="KW-1185">Reference proteome</keyword>
<feature type="region of interest" description="Disordered" evidence="11">
    <location>
        <begin position="1"/>
        <end position="66"/>
    </location>
</feature>
<accession>A0A4Q1BFQ5</accession>
<protein>
    <recommendedName>
        <fullName evidence="10">Plasma membrane fusion protein PRM1</fullName>
    </recommendedName>
</protein>
<evidence type="ECO:0000256" key="2">
    <source>
        <dbReference type="ARBA" id="ARBA00004651"/>
    </source>
</evidence>
<evidence type="ECO:0000256" key="5">
    <source>
        <dbReference type="ARBA" id="ARBA00022692"/>
    </source>
</evidence>
<name>A0A4Q1BFQ5_TREME</name>
<proteinExistence type="inferred from homology"/>
<evidence type="ECO:0000313" key="13">
    <source>
        <dbReference type="Proteomes" id="UP000289152"/>
    </source>
</evidence>
<evidence type="ECO:0000256" key="7">
    <source>
        <dbReference type="ARBA" id="ARBA00022989"/>
    </source>
</evidence>
<feature type="compositionally biased region" description="Pro residues" evidence="11">
    <location>
        <begin position="44"/>
        <end position="61"/>
    </location>
</feature>
<feature type="compositionally biased region" description="Polar residues" evidence="11">
    <location>
        <begin position="987"/>
        <end position="999"/>
    </location>
</feature>
<gene>
    <name evidence="12" type="ORF">M231_07575</name>
</gene>
<evidence type="ECO:0000256" key="11">
    <source>
        <dbReference type="SAM" id="MobiDB-lite"/>
    </source>
</evidence>
<comment type="function">
    <text evidence="1 10">Involved in cell fusion during mating by stabilizing the plasma membrane fusion event.</text>
</comment>
<dbReference type="STRING" id="5217.A0A4Q1BFQ5"/>
<evidence type="ECO:0000256" key="1">
    <source>
        <dbReference type="ARBA" id="ARBA00002512"/>
    </source>
</evidence>
<evidence type="ECO:0000256" key="9">
    <source>
        <dbReference type="ARBA" id="ARBA00023180"/>
    </source>
</evidence>
<dbReference type="VEuPathDB" id="FungiDB:TREMEDRAFT_35889"/>
<feature type="compositionally biased region" description="Basic and acidic residues" evidence="11">
    <location>
        <begin position="1000"/>
        <end position="1025"/>
    </location>
</feature>
<dbReference type="GO" id="GO:0043332">
    <property type="term" value="C:mating projection tip"/>
    <property type="evidence" value="ECO:0007669"/>
    <property type="project" value="UniProtKB-UniRule"/>
</dbReference>
<feature type="compositionally biased region" description="Basic and acidic residues" evidence="11">
    <location>
        <begin position="1078"/>
        <end position="1092"/>
    </location>
</feature>
<dbReference type="PANTHER" id="PTHR31030">
    <property type="entry name" value="PLASMA MEMBRANE FUSION PROTEIN PRM1"/>
    <property type="match status" value="1"/>
</dbReference>
<comment type="caution">
    <text evidence="12">The sequence shown here is derived from an EMBL/GenBank/DDBJ whole genome shotgun (WGS) entry which is preliminary data.</text>
</comment>
<feature type="transmembrane region" description="Helical" evidence="10">
    <location>
        <begin position="361"/>
        <end position="382"/>
    </location>
</feature>
<feature type="region of interest" description="Disordered" evidence="11">
    <location>
        <begin position="727"/>
        <end position="747"/>
    </location>
</feature>
<feature type="compositionally biased region" description="Acidic residues" evidence="11">
    <location>
        <begin position="1029"/>
        <end position="1039"/>
    </location>
</feature>
<dbReference type="Proteomes" id="UP000289152">
    <property type="component" value="Unassembled WGS sequence"/>
</dbReference>
<feature type="transmembrane region" description="Helical" evidence="10">
    <location>
        <begin position="76"/>
        <end position="96"/>
    </location>
</feature>